<protein>
    <submittedName>
        <fullName evidence="2">ATP synthase protein I</fullName>
    </submittedName>
</protein>
<keyword evidence="1" id="KW-1133">Transmembrane helix</keyword>
<dbReference type="EMBL" id="REFO01000012">
    <property type="protein sequence ID" value="RMA96057.1"/>
    <property type="molecule type" value="Genomic_DNA"/>
</dbReference>
<sequence>MINRKVSKYLTVSAIGLHLISGIIVGLFLGYIFDNLFHKDYLFKIIFLILGIIAGFYNMYKDAIRYLKQEDTKNN</sequence>
<organism evidence="2 3">
    <name type="scientific">Hydrogenothermus marinus</name>
    <dbReference type="NCBI Taxonomy" id="133270"/>
    <lineage>
        <taxon>Bacteria</taxon>
        <taxon>Pseudomonadati</taxon>
        <taxon>Aquificota</taxon>
        <taxon>Aquificia</taxon>
        <taxon>Aquificales</taxon>
        <taxon>Hydrogenothermaceae</taxon>
        <taxon>Hydrogenothermus</taxon>
    </lineage>
</organism>
<proteinExistence type="predicted"/>
<feature type="transmembrane region" description="Helical" evidence="1">
    <location>
        <begin position="41"/>
        <end position="60"/>
    </location>
</feature>
<evidence type="ECO:0000256" key="1">
    <source>
        <dbReference type="SAM" id="Phobius"/>
    </source>
</evidence>
<name>A0A3M0BG99_9AQUI</name>
<dbReference type="Proteomes" id="UP000280842">
    <property type="component" value="Unassembled WGS sequence"/>
</dbReference>
<reference evidence="2 3" key="1">
    <citation type="submission" date="2018-10" db="EMBL/GenBank/DDBJ databases">
        <title>Genomic Encyclopedia of Archaeal and Bacterial Type Strains, Phase II (KMG-II): from individual species to whole genera.</title>
        <authorList>
            <person name="Goeker M."/>
        </authorList>
    </citation>
    <scope>NUCLEOTIDE SEQUENCE [LARGE SCALE GENOMIC DNA]</scope>
    <source>
        <strain evidence="2 3">VM1</strain>
    </source>
</reference>
<gene>
    <name evidence="2" type="ORF">CLV39_1068</name>
</gene>
<dbReference type="InterPro" id="IPR032820">
    <property type="entry name" value="ATPase_put"/>
</dbReference>
<dbReference type="AlphaFoldDB" id="A0A3M0BG99"/>
<dbReference type="RefSeq" id="WP_121923194.1">
    <property type="nucleotide sequence ID" value="NZ_REFO01000012.1"/>
</dbReference>
<keyword evidence="1" id="KW-0812">Transmembrane</keyword>
<feature type="transmembrane region" description="Helical" evidence="1">
    <location>
        <begin position="9"/>
        <end position="29"/>
    </location>
</feature>
<comment type="caution">
    <text evidence="2">The sequence shown here is derived from an EMBL/GenBank/DDBJ whole genome shotgun (WGS) entry which is preliminary data.</text>
</comment>
<evidence type="ECO:0000313" key="3">
    <source>
        <dbReference type="Proteomes" id="UP000280842"/>
    </source>
</evidence>
<keyword evidence="3" id="KW-1185">Reference proteome</keyword>
<dbReference type="OrthoDB" id="15624at2"/>
<dbReference type="Pfam" id="PF09527">
    <property type="entry name" value="ATPase_gene1"/>
    <property type="match status" value="1"/>
</dbReference>
<keyword evidence="1" id="KW-0472">Membrane</keyword>
<accession>A0A3M0BG99</accession>
<evidence type="ECO:0000313" key="2">
    <source>
        <dbReference type="EMBL" id="RMA96057.1"/>
    </source>
</evidence>